<organism evidence="2 3">
    <name type="scientific">Burkholderia stagnalis</name>
    <dbReference type="NCBI Taxonomy" id="1503054"/>
    <lineage>
        <taxon>Bacteria</taxon>
        <taxon>Pseudomonadati</taxon>
        <taxon>Pseudomonadota</taxon>
        <taxon>Betaproteobacteria</taxon>
        <taxon>Burkholderiales</taxon>
        <taxon>Burkholderiaceae</taxon>
        <taxon>Burkholderia</taxon>
        <taxon>Burkholderia cepacia complex</taxon>
    </lineage>
</organism>
<proteinExistence type="predicted"/>
<protein>
    <submittedName>
        <fullName evidence="2">Uncharacterized protein</fullName>
    </submittedName>
</protein>
<gene>
    <name evidence="2" type="ORF">F7R25_12435</name>
</gene>
<feature type="region of interest" description="Disordered" evidence="1">
    <location>
        <begin position="1"/>
        <end position="41"/>
    </location>
</feature>
<evidence type="ECO:0000313" key="3">
    <source>
        <dbReference type="Proteomes" id="UP000473470"/>
    </source>
</evidence>
<evidence type="ECO:0000313" key="2">
    <source>
        <dbReference type="EMBL" id="KAB0638241.1"/>
    </source>
</evidence>
<feature type="compositionally biased region" description="Gly residues" evidence="1">
    <location>
        <begin position="7"/>
        <end position="20"/>
    </location>
</feature>
<dbReference type="RefSeq" id="WP_150998811.1">
    <property type="nucleotide sequence ID" value="NZ_CABVPM010000040.1"/>
</dbReference>
<evidence type="ECO:0000256" key="1">
    <source>
        <dbReference type="SAM" id="MobiDB-lite"/>
    </source>
</evidence>
<dbReference type="EMBL" id="VZOK01000015">
    <property type="protein sequence ID" value="KAB0638241.1"/>
    <property type="molecule type" value="Genomic_DNA"/>
</dbReference>
<dbReference type="AlphaFoldDB" id="A0A6L3N0H7"/>
<comment type="caution">
    <text evidence="2">The sequence shown here is derived from an EMBL/GenBank/DDBJ whole genome shotgun (WGS) entry which is preliminary data.</text>
</comment>
<dbReference type="Proteomes" id="UP000473470">
    <property type="component" value="Unassembled WGS sequence"/>
</dbReference>
<name>A0A6L3N0H7_9BURK</name>
<reference evidence="2 3" key="1">
    <citation type="submission" date="2019-09" db="EMBL/GenBank/DDBJ databases">
        <title>Draft genome sequences of 48 bacterial type strains from the CCUG.</title>
        <authorList>
            <person name="Tunovic T."/>
            <person name="Pineiro-Iglesias B."/>
            <person name="Unosson C."/>
            <person name="Inganas E."/>
            <person name="Ohlen M."/>
            <person name="Cardew S."/>
            <person name="Jensie-Markopoulos S."/>
            <person name="Salva-Serra F."/>
            <person name="Jaen-Luchoro D."/>
            <person name="Karlsson R."/>
            <person name="Svensson-Stadler L."/>
            <person name="Chun J."/>
            <person name="Moore E."/>
        </authorList>
    </citation>
    <scope>NUCLEOTIDE SEQUENCE [LARGE SCALE GENOMIC DNA]</scope>
    <source>
        <strain evidence="2 3">CCUG 65686</strain>
    </source>
</reference>
<sequence>MRLAAGSGAGSPPGMAGGSGPAPKGRPAMRGNGGVARGFSLKSGGLRDFIRWMRAAILKSNPYVDLSVWKKCPIFFIFYGFGNGLLRDEFGLALT</sequence>
<accession>A0A6L3N0H7</accession>